<evidence type="ECO:0000313" key="7">
    <source>
        <dbReference type="Proteomes" id="UP000272247"/>
    </source>
</evidence>
<dbReference type="InterPro" id="IPR006517">
    <property type="entry name" value="Phage_terminase_lsu-like_C"/>
</dbReference>
<evidence type="ECO:0000259" key="5">
    <source>
        <dbReference type="Pfam" id="PF17289"/>
    </source>
</evidence>
<dbReference type="EMBL" id="KY210139">
    <property type="protein sequence ID" value="APQ41906.1"/>
    <property type="molecule type" value="Genomic_DNA"/>
</dbReference>
<reference evidence="6 7" key="1">
    <citation type="submission" date="2016-11" db="EMBL/GenBank/DDBJ databases">
        <authorList>
            <person name="Gasic K."/>
        </authorList>
    </citation>
    <scope>NUCLEOTIDE SEQUENCE [LARGE SCALE GENOMIC DNA]</scope>
</reference>
<keyword evidence="7" id="KW-1185">Reference proteome</keyword>
<evidence type="ECO:0000313" key="6">
    <source>
        <dbReference type="EMBL" id="APQ41906.1"/>
    </source>
</evidence>
<feature type="domain" description="Terminase large subunit gp17-like C-terminal" evidence="5">
    <location>
        <begin position="321"/>
        <end position="465"/>
    </location>
</feature>
<keyword evidence="4" id="KW-0231">Viral genome packaging</keyword>
<evidence type="ECO:0000256" key="4">
    <source>
        <dbReference type="ARBA" id="ARBA00023219"/>
    </source>
</evidence>
<dbReference type="InterPro" id="IPR035421">
    <property type="entry name" value="Terminase_6C"/>
</dbReference>
<accession>A0A3G1GLE3</accession>
<name>A0A3G1GLE3_9CAUD</name>
<proteinExistence type="predicted"/>
<gene>
    <name evidence="6" type="ORF">K1pha_27</name>
</gene>
<evidence type="ECO:0000256" key="1">
    <source>
        <dbReference type="ARBA" id="ARBA00022612"/>
    </source>
</evidence>
<dbReference type="GO" id="GO:0005524">
    <property type="term" value="F:ATP binding"/>
    <property type="evidence" value="ECO:0007669"/>
    <property type="project" value="UniProtKB-KW"/>
</dbReference>
<keyword evidence="2" id="KW-0547">Nucleotide-binding</keyword>
<dbReference type="Gene3D" id="3.30.420.240">
    <property type="match status" value="1"/>
</dbReference>
<dbReference type="Pfam" id="PF17289">
    <property type="entry name" value="Terminase_6C"/>
    <property type="match status" value="1"/>
</dbReference>
<keyword evidence="1" id="KW-1188">Viral release from host cell</keyword>
<dbReference type="NCBIfam" id="TIGR01630">
    <property type="entry name" value="psiM2_ORF9"/>
    <property type="match status" value="1"/>
</dbReference>
<dbReference type="Proteomes" id="UP000272247">
    <property type="component" value="Segment"/>
</dbReference>
<evidence type="ECO:0000256" key="3">
    <source>
        <dbReference type="ARBA" id="ARBA00022840"/>
    </source>
</evidence>
<organism evidence="6 7">
    <name type="scientific">Xanthomonas phage KPhi1</name>
    <dbReference type="NCBI Taxonomy" id="1927017"/>
    <lineage>
        <taxon>Viruses</taxon>
        <taxon>Duplodnaviria</taxon>
        <taxon>Heunggongvirae</taxon>
        <taxon>Uroviricota</taxon>
        <taxon>Caudoviricetes</taxon>
        <taxon>Kantovirinae</taxon>
        <taxon>Beograduvirus</taxon>
        <taxon>Beograduvirus KPhi1</taxon>
    </lineage>
</organism>
<evidence type="ECO:0000256" key="2">
    <source>
        <dbReference type="ARBA" id="ARBA00022741"/>
    </source>
</evidence>
<keyword evidence="3" id="KW-0067">ATP-binding</keyword>
<sequence>MTAVATTAPDPVMALIIAARTNFAAFVSATHRPRFVHSEFSFSVCKALDEFVEDLIAGRRPILDLTAPPQFGKSSLISRCLPGYLIGRLGPVLGQCRVALSSYALSRAKANLRDARSVMCERIYHEIFPHASMLTYKGGQNTADYFDHPFGFVKAQGVGGSLTGFSIDVGLNDDLTADAQDALSQTVQDGHLDWYSTVFSTRLQQRSGQVNMGTPWSANDIMARIKKLHEGKPNYRRLSFPALNYPDEVGYDDTLPQGSLVPALHSEEKLREIKAAMSEAWFVAMYQQQPLSEMGAIFGRGGLRYYRQTDLPANFTQVIMTVDAAFKGKETSDYVAVGVWGKTADNRVWLIAHRREKLSFTRTAEAIVSLKNAHPQCSKIYIEDAANGAALVDMLSRHVPGIIAVPALGSKESRWHAVAGTWQSGQVQLPHPDDVPSIVPVVAEIIAAPDVKNDDMVDCMAMALYQLCIRNPISSLITADILRIAGAR</sequence>
<protein>
    <submittedName>
        <fullName evidence="6">Terminase-like family protein</fullName>
    </submittedName>
</protein>